<sequence length="304" mass="35005">MAAKNPDLSIVIVSYNTRKITHQCLESIYRSFRSYRSKDTPSFEIILIDNASAKDDSAAYLADYAQKHKNIMFVANKTNLGFGPANNQGVKLAKGDYILLLNSDTIILKDAIHKLFSFYRKNEHTKHFIGPKLFNKDMTPQPSAAPFYSLPVIFGALFLKGDYWGLTRFSPKTLQKVDWIAGACIMTKKEYFVKVGGFDETVFMYMEEVDLLYRAKKMHMNTFFYPKAKMVHLGSASSNGRTFPILQVYRGFLFFYKKHHSKSALFFLRFLLRLKAGLTWFLGFVINNNYLKHTYEEAFQVAGQ</sequence>
<protein>
    <recommendedName>
        <fullName evidence="1">Glycosyltransferase 2-like domain-containing protein</fullName>
    </recommendedName>
</protein>
<dbReference type="EMBL" id="PCVK01000064">
    <property type="protein sequence ID" value="PIQ71640.1"/>
    <property type="molecule type" value="Genomic_DNA"/>
</dbReference>
<evidence type="ECO:0000313" key="2">
    <source>
        <dbReference type="EMBL" id="PIQ71640.1"/>
    </source>
</evidence>
<comment type="caution">
    <text evidence="2">The sequence shown here is derived from an EMBL/GenBank/DDBJ whole genome shotgun (WGS) entry which is preliminary data.</text>
</comment>
<evidence type="ECO:0000313" key="3">
    <source>
        <dbReference type="Proteomes" id="UP000229497"/>
    </source>
</evidence>
<dbReference type="AlphaFoldDB" id="A0A2H0KK54"/>
<dbReference type="InterPro" id="IPR029044">
    <property type="entry name" value="Nucleotide-diphossugar_trans"/>
</dbReference>
<name>A0A2H0KK54_9BACT</name>
<proteinExistence type="predicted"/>
<gene>
    <name evidence="2" type="ORF">COV87_02220</name>
</gene>
<dbReference type="InterPro" id="IPR001173">
    <property type="entry name" value="Glyco_trans_2-like"/>
</dbReference>
<evidence type="ECO:0000259" key="1">
    <source>
        <dbReference type="Pfam" id="PF00535"/>
    </source>
</evidence>
<dbReference type="Gene3D" id="3.90.550.10">
    <property type="entry name" value="Spore Coat Polysaccharide Biosynthesis Protein SpsA, Chain A"/>
    <property type="match status" value="1"/>
</dbReference>
<dbReference type="Pfam" id="PF00535">
    <property type="entry name" value="Glycos_transf_2"/>
    <property type="match status" value="1"/>
</dbReference>
<feature type="domain" description="Glycosyltransferase 2-like" evidence="1">
    <location>
        <begin position="9"/>
        <end position="124"/>
    </location>
</feature>
<dbReference type="CDD" id="cd04186">
    <property type="entry name" value="GT_2_like_c"/>
    <property type="match status" value="1"/>
</dbReference>
<dbReference type="PANTHER" id="PTHR43179:SF7">
    <property type="entry name" value="RHAMNOSYLTRANSFERASE WBBL"/>
    <property type="match status" value="1"/>
</dbReference>
<reference evidence="2 3" key="1">
    <citation type="submission" date="2017-09" db="EMBL/GenBank/DDBJ databases">
        <title>Depth-based differentiation of microbial function through sediment-hosted aquifers and enrichment of novel symbionts in the deep terrestrial subsurface.</title>
        <authorList>
            <person name="Probst A.J."/>
            <person name="Ladd B."/>
            <person name="Jarett J.K."/>
            <person name="Geller-Mcgrath D.E."/>
            <person name="Sieber C.M."/>
            <person name="Emerson J.B."/>
            <person name="Anantharaman K."/>
            <person name="Thomas B.C."/>
            <person name="Malmstrom R."/>
            <person name="Stieglmeier M."/>
            <person name="Klingl A."/>
            <person name="Woyke T."/>
            <person name="Ryan C.M."/>
            <person name="Banfield J.F."/>
        </authorList>
    </citation>
    <scope>NUCLEOTIDE SEQUENCE [LARGE SCALE GENOMIC DNA]</scope>
    <source>
        <strain evidence="2">CG11_big_fil_rev_8_21_14_0_20_37_16</strain>
    </source>
</reference>
<dbReference type="SUPFAM" id="SSF53448">
    <property type="entry name" value="Nucleotide-diphospho-sugar transferases"/>
    <property type="match status" value="1"/>
</dbReference>
<accession>A0A2H0KK54</accession>
<dbReference type="PANTHER" id="PTHR43179">
    <property type="entry name" value="RHAMNOSYLTRANSFERASE WBBL"/>
    <property type="match status" value="1"/>
</dbReference>
<dbReference type="Proteomes" id="UP000229497">
    <property type="component" value="Unassembled WGS sequence"/>
</dbReference>
<organism evidence="2 3">
    <name type="scientific">Candidatus Roizmanbacteria bacterium CG11_big_fil_rev_8_21_14_0_20_37_16</name>
    <dbReference type="NCBI Taxonomy" id="1974857"/>
    <lineage>
        <taxon>Bacteria</taxon>
        <taxon>Candidatus Roizmaniibacteriota</taxon>
    </lineage>
</organism>